<gene>
    <name evidence="10" type="ORF">SAMN04488134_10842</name>
</gene>
<evidence type="ECO:0000259" key="9">
    <source>
        <dbReference type="Pfam" id="PF00294"/>
    </source>
</evidence>
<dbReference type="SUPFAM" id="SSF53613">
    <property type="entry name" value="Ribokinase-like"/>
    <property type="match status" value="1"/>
</dbReference>
<feature type="domain" description="Carbohydrate kinase PfkB" evidence="9">
    <location>
        <begin position="12"/>
        <end position="284"/>
    </location>
</feature>
<keyword evidence="5 7" id="KW-0067">ATP-binding</keyword>
<dbReference type="GO" id="GO:0005988">
    <property type="term" value="P:lactose metabolic process"/>
    <property type="evidence" value="ECO:0007669"/>
    <property type="project" value="UniProtKB-KW"/>
</dbReference>
<dbReference type="AlphaFoldDB" id="A0A1H8Q5I1"/>
<protein>
    <recommendedName>
        <fullName evidence="7">Tagatose-6-phosphate kinase</fullName>
        <ecNumber evidence="7">2.7.1.144</ecNumber>
    </recommendedName>
</protein>
<evidence type="ECO:0000256" key="6">
    <source>
        <dbReference type="ARBA" id="ARBA00047745"/>
    </source>
</evidence>
<dbReference type="EMBL" id="FODJ01000008">
    <property type="protein sequence ID" value="SEO49177.1"/>
    <property type="molecule type" value="Genomic_DNA"/>
</dbReference>
<dbReference type="STRING" id="872970.SAMN04488134_10842"/>
<comment type="similarity">
    <text evidence="7">Belongs to the carbohydrate kinase PfkB family. LacC subfamily.</text>
</comment>
<dbReference type="PIRSF" id="PIRSF000535">
    <property type="entry name" value="1PFK/6PFK/LacC"/>
    <property type="match status" value="1"/>
</dbReference>
<proteinExistence type="inferred from homology"/>
<dbReference type="GO" id="GO:0044281">
    <property type="term" value="P:small molecule metabolic process"/>
    <property type="evidence" value="ECO:0007669"/>
    <property type="project" value="UniProtKB-ARBA"/>
</dbReference>
<dbReference type="GO" id="GO:0005524">
    <property type="term" value="F:ATP binding"/>
    <property type="evidence" value="ECO:0007669"/>
    <property type="project" value="UniProtKB-UniRule"/>
</dbReference>
<dbReference type="InterPro" id="IPR029056">
    <property type="entry name" value="Ribokinase-like"/>
</dbReference>
<keyword evidence="4 8" id="KW-0418">Kinase</keyword>
<comment type="catalytic activity">
    <reaction evidence="6 8">
        <text>beta-D-fructose 1-phosphate + ATP = beta-D-fructose 1,6-bisphosphate + ADP + H(+)</text>
        <dbReference type="Rhea" id="RHEA:14213"/>
        <dbReference type="ChEBI" id="CHEBI:15378"/>
        <dbReference type="ChEBI" id="CHEBI:30616"/>
        <dbReference type="ChEBI" id="CHEBI:32966"/>
        <dbReference type="ChEBI" id="CHEBI:138881"/>
        <dbReference type="ChEBI" id="CHEBI:456216"/>
        <dbReference type="EC" id="2.7.1.56"/>
    </reaction>
</comment>
<dbReference type="InterPro" id="IPR017583">
    <property type="entry name" value="Tagatose/fructose_Pkinase"/>
</dbReference>
<dbReference type="UniPathway" id="UPA00704">
    <property type="reaction ID" value="UER00715"/>
</dbReference>
<comment type="similarity">
    <text evidence="1">Belongs to the carbohydrate kinase pfkB family.</text>
</comment>
<evidence type="ECO:0000313" key="10">
    <source>
        <dbReference type="EMBL" id="SEO49177.1"/>
    </source>
</evidence>
<evidence type="ECO:0000256" key="8">
    <source>
        <dbReference type="RuleBase" id="RU369061"/>
    </source>
</evidence>
<comment type="pathway">
    <text evidence="7">Carbohydrate metabolism; D-tagatose 6-phosphate degradation; D-glyceraldehyde 3-phosphate and glycerone phosphate from D-tagatose 6-phosphate: step 1/2.</text>
</comment>
<dbReference type="InterPro" id="IPR002173">
    <property type="entry name" value="Carboh/pur_kinase_PfkB_CS"/>
</dbReference>
<keyword evidence="3 7" id="KW-0547">Nucleotide-binding</keyword>
<sequence length="305" mass="32871">MIYTCTVNPSLDYILKVEHCRLGALNRGEEPEYFPGGKGINVSRILKRLAIDNTALGFIGGFTGKFIEDALLAEAITTQFIEVNEPTRINMKLKANHETEFNGPGPRISEQQQVQLFKQIQALSPNDILVLAGSLPSSLPTNIYVQFANVCHQLGVKVVVDTSSAALRSLLGTPIFLVKPNQHELGELFNTTINSVEDAIFYGKQLLSNRVEHVIISMGGAGAIYLSQTESFMAQAPQGNVVNTVGAGDSTVAGFLAGYTSGTSTSEAFRYAVAAGSATAFNHDLAEKKDVEALLPLVMVEETDF</sequence>
<evidence type="ECO:0000256" key="2">
    <source>
        <dbReference type="ARBA" id="ARBA00022679"/>
    </source>
</evidence>
<evidence type="ECO:0000256" key="5">
    <source>
        <dbReference type="ARBA" id="ARBA00022840"/>
    </source>
</evidence>
<reference evidence="10 11" key="1">
    <citation type="submission" date="2016-10" db="EMBL/GenBank/DDBJ databases">
        <authorList>
            <person name="de Groot N.N."/>
        </authorList>
    </citation>
    <scope>NUCLEOTIDE SEQUENCE [LARGE SCALE GENOMIC DNA]</scope>
    <source>
        <strain evidence="10 11">CGMCC 1.10434</strain>
    </source>
</reference>
<name>A0A1H8Q5I1_9BACI</name>
<dbReference type="Gene3D" id="3.40.1190.20">
    <property type="match status" value="1"/>
</dbReference>
<evidence type="ECO:0000256" key="7">
    <source>
        <dbReference type="PIRNR" id="PIRNR000535"/>
    </source>
</evidence>
<keyword evidence="2 7" id="KW-0808">Transferase</keyword>
<dbReference type="GO" id="GO:0009024">
    <property type="term" value="F:tagatose-6-phosphate kinase activity"/>
    <property type="evidence" value="ECO:0007669"/>
    <property type="project" value="UniProtKB-EC"/>
</dbReference>
<dbReference type="RefSeq" id="WP_091498273.1">
    <property type="nucleotide sequence ID" value="NZ_FODJ01000008.1"/>
</dbReference>
<evidence type="ECO:0000313" key="11">
    <source>
        <dbReference type="Proteomes" id="UP000199300"/>
    </source>
</evidence>
<dbReference type="GO" id="GO:0005829">
    <property type="term" value="C:cytosol"/>
    <property type="evidence" value="ECO:0007669"/>
    <property type="project" value="TreeGrafter"/>
</dbReference>
<dbReference type="PANTHER" id="PTHR46566">
    <property type="entry name" value="1-PHOSPHOFRUCTOKINASE-RELATED"/>
    <property type="match status" value="1"/>
</dbReference>
<dbReference type="PROSITE" id="PS00584">
    <property type="entry name" value="PFKB_KINASES_2"/>
    <property type="match status" value="1"/>
</dbReference>
<dbReference type="Proteomes" id="UP000199300">
    <property type="component" value="Unassembled WGS sequence"/>
</dbReference>
<dbReference type="FunFam" id="3.40.1190.20:FF:000001">
    <property type="entry name" value="Phosphofructokinase"/>
    <property type="match status" value="1"/>
</dbReference>
<dbReference type="CDD" id="cd01164">
    <property type="entry name" value="FruK_PfkB_like"/>
    <property type="match status" value="1"/>
</dbReference>
<dbReference type="InterPro" id="IPR022463">
    <property type="entry name" value="1-PFruKinase"/>
</dbReference>
<evidence type="ECO:0000256" key="3">
    <source>
        <dbReference type="ARBA" id="ARBA00022741"/>
    </source>
</evidence>
<evidence type="ECO:0000256" key="1">
    <source>
        <dbReference type="ARBA" id="ARBA00005380"/>
    </source>
</evidence>
<evidence type="ECO:0000256" key="4">
    <source>
        <dbReference type="ARBA" id="ARBA00022777"/>
    </source>
</evidence>
<comment type="function">
    <text evidence="8">Catalyzes the ATP-dependent phosphorylation of fructose-l-phosphate to fructose-l,6-bisphosphate.</text>
</comment>
<keyword evidence="11" id="KW-1185">Reference proteome</keyword>
<dbReference type="EC" id="2.7.1.144" evidence="7"/>
<dbReference type="GO" id="GO:2001059">
    <property type="term" value="P:D-tagatose 6-phosphate catabolic process"/>
    <property type="evidence" value="ECO:0007669"/>
    <property type="project" value="UniProtKB-UniPathway"/>
</dbReference>
<dbReference type="InterPro" id="IPR011611">
    <property type="entry name" value="PfkB_dom"/>
</dbReference>
<dbReference type="NCBIfam" id="TIGR03168">
    <property type="entry name" value="1-PFK"/>
    <property type="match status" value="1"/>
</dbReference>
<dbReference type="GO" id="GO:0008662">
    <property type="term" value="F:1-phosphofructokinase activity"/>
    <property type="evidence" value="ECO:0007669"/>
    <property type="project" value="UniProtKB-UniRule"/>
</dbReference>
<dbReference type="OrthoDB" id="9801219at2"/>
<dbReference type="Pfam" id="PF00294">
    <property type="entry name" value="PfkB"/>
    <property type="match status" value="1"/>
</dbReference>
<dbReference type="NCBIfam" id="TIGR03828">
    <property type="entry name" value="pfkB"/>
    <property type="match status" value="1"/>
</dbReference>
<dbReference type="GO" id="GO:0016052">
    <property type="term" value="P:carbohydrate catabolic process"/>
    <property type="evidence" value="ECO:0007669"/>
    <property type="project" value="UniProtKB-ARBA"/>
</dbReference>
<keyword evidence="7" id="KW-0423">Lactose metabolism</keyword>
<accession>A0A1H8Q5I1</accession>
<comment type="catalytic activity">
    <reaction evidence="7">
        <text>D-tagatofuranose 6-phosphate + ATP = D-tagatofuranose 1,6-bisphosphate + ADP + H(+)</text>
        <dbReference type="Rhea" id="RHEA:12420"/>
        <dbReference type="ChEBI" id="CHEBI:15378"/>
        <dbReference type="ChEBI" id="CHEBI:30616"/>
        <dbReference type="ChEBI" id="CHEBI:58694"/>
        <dbReference type="ChEBI" id="CHEBI:58695"/>
        <dbReference type="ChEBI" id="CHEBI:456216"/>
        <dbReference type="EC" id="2.7.1.144"/>
    </reaction>
</comment>
<organism evidence="10 11">
    <name type="scientific">Amphibacillus marinus</name>
    <dbReference type="NCBI Taxonomy" id="872970"/>
    <lineage>
        <taxon>Bacteria</taxon>
        <taxon>Bacillati</taxon>
        <taxon>Bacillota</taxon>
        <taxon>Bacilli</taxon>
        <taxon>Bacillales</taxon>
        <taxon>Bacillaceae</taxon>
        <taxon>Amphibacillus</taxon>
    </lineage>
</organism>
<dbReference type="PANTHER" id="PTHR46566:SF1">
    <property type="entry name" value="1-PHOSPHOFRUCTOKINASE"/>
    <property type="match status" value="1"/>
</dbReference>